<dbReference type="RefSeq" id="WP_128957106.1">
    <property type="nucleotide sequence ID" value="NZ_RKMK01000060.1"/>
</dbReference>
<name>A0A4Q0Q8T4_9BRAD</name>
<comment type="caution">
    <text evidence="2">The sequence shown here is derived from an EMBL/GenBank/DDBJ whole genome shotgun (WGS) entry which is preliminary data.</text>
</comment>
<protein>
    <recommendedName>
        <fullName evidence="1">DUF6894 domain-containing protein</fullName>
    </recommendedName>
</protein>
<gene>
    <name evidence="2" type="ORF">EAS61_36790</name>
</gene>
<organism evidence="2 3">
    <name type="scientific">Bradyrhizobium zhanjiangense</name>
    <dbReference type="NCBI Taxonomy" id="1325107"/>
    <lineage>
        <taxon>Bacteria</taxon>
        <taxon>Pseudomonadati</taxon>
        <taxon>Pseudomonadota</taxon>
        <taxon>Alphaproteobacteria</taxon>
        <taxon>Hyphomicrobiales</taxon>
        <taxon>Nitrobacteraceae</taxon>
        <taxon>Bradyrhizobium</taxon>
    </lineage>
</organism>
<evidence type="ECO:0000259" key="1">
    <source>
        <dbReference type="Pfam" id="PF21834"/>
    </source>
</evidence>
<evidence type="ECO:0000313" key="3">
    <source>
        <dbReference type="Proteomes" id="UP000290174"/>
    </source>
</evidence>
<dbReference type="InterPro" id="IPR054189">
    <property type="entry name" value="DUF6894"/>
</dbReference>
<sequence>MARPSYEPAKDVFYFEIRDGESLVTDEEGLDLISQRAAEIEAALSLADVARELEPFANSKGLAIEVRDASGPVLRATFVYERVRPVN</sequence>
<dbReference type="Proteomes" id="UP000290174">
    <property type="component" value="Unassembled WGS sequence"/>
</dbReference>
<reference evidence="2 3" key="1">
    <citation type="submission" date="2018-11" db="EMBL/GenBank/DDBJ databases">
        <title>Bradyrhizobium sp. nov., isolated from effective nodules of peanut in China.</title>
        <authorList>
            <person name="Li Y."/>
        </authorList>
    </citation>
    <scope>NUCLEOTIDE SEQUENCE [LARGE SCALE GENOMIC DNA]</scope>
    <source>
        <strain evidence="2 3">CCBAU 51770</strain>
    </source>
</reference>
<accession>A0A4Q0Q8T4</accession>
<feature type="domain" description="DUF6894" evidence="1">
    <location>
        <begin position="13"/>
        <end position="78"/>
    </location>
</feature>
<proteinExistence type="predicted"/>
<dbReference type="EMBL" id="RKMK01000060">
    <property type="protein sequence ID" value="RXG85273.1"/>
    <property type="molecule type" value="Genomic_DNA"/>
</dbReference>
<dbReference type="Pfam" id="PF21834">
    <property type="entry name" value="DUF6894"/>
    <property type="match status" value="1"/>
</dbReference>
<evidence type="ECO:0000313" key="2">
    <source>
        <dbReference type="EMBL" id="RXG85273.1"/>
    </source>
</evidence>
<dbReference type="AlphaFoldDB" id="A0A4Q0Q8T4"/>